<dbReference type="InterPro" id="IPR027417">
    <property type="entry name" value="P-loop_NTPase"/>
</dbReference>
<evidence type="ECO:0000256" key="4">
    <source>
        <dbReference type="ARBA" id="ARBA00022475"/>
    </source>
</evidence>
<dbReference type="InterPro" id="IPR050086">
    <property type="entry name" value="MetN_ABC_transporter-like"/>
</dbReference>
<dbReference type="PANTHER" id="PTHR43166">
    <property type="entry name" value="AMINO ACID IMPORT ATP-BINDING PROTEIN"/>
    <property type="match status" value="1"/>
</dbReference>
<dbReference type="Pfam" id="PF00005">
    <property type="entry name" value="ABC_tran"/>
    <property type="match status" value="1"/>
</dbReference>
<keyword evidence="7" id="KW-0067">ATP-binding</keyword>
<keyword evidence="8" id="KW-0029">Amino-acid transport</keyword>
<proteinExistence type="inferred from homology"/>
<feature type="domain" description="ABC transporter" evidence="10">
    <location>
        <begin position="2"/>
        <end position="234"/>
    </location>
</feature>
<evidence type="ECO:0000313" key="11">
    <source>
        <dbReference type="EMBL" id="ANJ73143.1"/>
    </source>
</evidence>
<evidence type="ECO:0000256" key="8">
    <source>
        <dbReference type="ARBA" id="ARBA00022970"/>
    </source>
</evidence>
<evidence type="ECO:0000259" key="10">
    <source>
        <dbReference type="PROSITE" id="PS50893"/>
    </source>
</evidence>
<keyword evidence="3" id="KW-0813">Transport</keyword>
<name>A0A191ZYI0_9RALS</name>
<dbReference type="GeneID" id="61526722"/>
<keyword evidence="4" id="KW-1003">Cell membrane</keyword>
<dbReference type="GO" id="GO:0015424">
    <property type="term" value="F:ABC-type amino acid transporter activity"/>
    <property type="evidence" value="ECO:0007669"/>
    <property type="project" value="InterPro"/>
</dbReference>
<dbReference type="GO" id="GO:0005886">
    <property type="term" value="C:plasma membrane"/>
    <property type="evidence" value="ECO:0007669"/>
    <property type="project" value="UniProtKB-SubCell"/>
</dbReference>
<protein>
    <recommendedName>
        <fullName evidence="10">ABC transporter domain-containing protein</fullName>
    </recommendedName>
</protein>
<evidence type="ECO:0000256" key="1">
    <source>
        <dbReference type="ARBA" id="ARBA00004202"/>
    </source>
</evidence>
<accession>A0A191ZYI0</accession>
<dbReference type="InterPro" id="IPR017871">
    <property type="entry name" value="ABC_transporter-like_CS"/>
</dbReference>
<dbReference type="PROSITE" id="PS00211">
    <property type="entry name" value="ABC_TRANSPORTER_1"/>
    <property type="match status" value="1"/>
</dbReference>
<dbReference type="PIRSF" id="PIRSF039085">
    <property type="entry name" value="ABC_ATPase_HisP"/>
    <property type="match status" value="1"/>
</dbReference>
<sequence length="239" mass="26641">MIEFLQVEKYFGSNRVLNIPRYVIAQGDVIVACGPSGSGKSTFIKTINKLEPIQKGCILIDGKDNGDYESRELATKAGIVFQQFELFPNYTALENVTLAQVKVLKRSHEEAMHNAIELLKRVGMTVHMDKLPSQLSGGQKQRVAIARSLAMNPEILLLDEPTASLDPENIKACLQLLGELAKAGTTMIVVTHELNFARKVSNRIAFFDKGEILEDRPTEEFFEAPATERARAFLDNLNY</sequence>
<evidence type="ECO:0000256" key="3">
    <source>
        <dbReference type="ARBA" id="ARBA00022448"/>
    </source>
</evidence>
<keyword evidence="12" id="KW-1185">Reference proteome</keyword>
<dbReference type="PROSITE" id="PS50893">
    <property type="entry name" value="ABC_TRANSPORTER_2"/>
    <property type="match status" value="1"/>
</dbReference>
<gene>
    <name evidence="11" type="ORF">A9Y76_11945</name>
</gene>
<dbReference type="EMBL" id="CP016022">
    <property type="protein sequence ID" value="ANJ73143.1"/>
    <property type="molecule type" value="Genomic_DNA"/>
</dbReference>
<dbReference type="AlphaFoldDB" id="A0A191ZYI0"/>
<evidence type="ECO:0000256" key="2">
    <source>
        <dbReference type="ARBA" id="ARBA00005417"/>
    </source>
</evidence>
<evidence type="ECO:0000256" key="9">
    <source>
        <dbReference type="ARBA" id="ARBA00023136"/>
    </source>
</evidence>
<dbReference type="Proteomes" id="UP000078572">
    <property type="component" value="Chromosome 1"/>
</dbReference>
<keyword evidence="9" id="KW-0472">Membrane</keyword>
<dbReference type="OrthoDB" id="9800654at2"/>
<dbReference type="SMART" id="SM00382">
    <property type="entry name" value="AAA"/>
    <property type="match status" value="1"/>
</dbReference>
<keyword evidence="5" id="KW-0997">Cell inner membrane</keyword>
<dbReference type="GO" id="GO:0016887">
    <property type="term" value="F:ATP hydrolysis activity"/>
    <property type="evidence" value="ECO:0007669"/>
    <property type="project" value="InterPro"/>
</dbReference>
<dbReference type="PANTHER" id="PTHR43166:SF9">
    <property type="entry name" value="GLUTAMATE_ASPARTATE IMPORT ATP-BINDING PROTEIN GLTL"/>
    <property type="match status" value="1"/>
</dbReference>
<evidence type="ECO:0000256" key="5">
    <source>
        <dbReference type="ARBA" id="ARBA00022519"/>
    </source>
</evidence>
<comment type="similarity">
    <text evidence="2">Belongs to the ABC transporter superfamily.</text>
</comment>
<evidence type="ECO:0000313" key="12">
    <source>
        <dbReference type="Proteomes" id="UP000078572"/>
    </source>
</evidence>
<dbReference type="RefSeq" id="WP_064804349.1">
    <property type="nucleotide sequence ID" value="NZ_CP016022.1"/>
</dbReference>
<evidence type="ECO:0000256" key="6">
    <source>
        <dbReference type="ARBA" id="ARBA00022741"/>
    </source>
</evidence>
<dbReference type="Gene3D" id="3.40.50.300">
    <property type="entry name" value="P-loop containing nucleotide triphosphate hydrolases"/>
    <property type="match status" value="1"/>
</dbReference>
<comment type="subcellular location">
    <subcellularLocation>
        <location evidence="1">Cell membrane</location>
        <topology evidence="1">Peripheral membrane protein</topology>
    </subcellularLocation>
</comment>
<keyword evidence="6" id="KW-0547">Nucleotide-binding</keyword>
<dbReference type="GO" id="GO:0005524">
    <property type="term" value="F:ATP binding"/>
    <property type="evidence" value="ECO:0007669"/>
    <property type="project" value="UniProtKB-KW"/>
</dbReference>
<dbReference type="InterPro" id="IPR003593">
    <property type="entry name" value="AAA+_ATPase"/>
</dbReference>
<reference evidence="12" key="1">
    <citation type="submission" date="2016-06" db="EMBL/GenBank/DDBJ databases">
        <authorList>
            <person name="Xu Y."/>
            <person name="Nagy A."/>
            <person name="Yan X."/>
            <person name="Kim S.W."/>
            <person name="Haley B."/>
            <person name="Liu N.T."/>
            <person name="Nou X."/>
        </authorList>
    </citation>
    <scope>NUCLEOTIDE SEQUENCE [LARGE SCALE GENOMIC DNA]</scope>
    <source>
        <strain evidence="12">ATCC 49129</strain>
    </source>
</reference>
<dbReference type="SUPFAM" id="SSF52540">
    <property type="entry name" value="P-loop containing nucleoside triphosphate hydrolases"/>
    <property type="match status" value="1"/>
</dbReference>
<dbReference type="InterPro" id="IPR003439">
    <property type="entry name" value="ABC_transporter-like_ATP-bd"/>
</dbReference>
<dbReference type="InterPro" id="IPR030679">
    <property type="entry name" value="ABC_ATPase_HisP-typ"/>
</dbReference>
<evidence type="ECO:0000256" key="7">
    <source>
        <dbReference type="ARBA" id="ARBA00022840"/>
    </source>
</evidence>
<organism evidence="11 12">
    <name type="scientific">Ralstonia insidiosa</name>
    <dbReference type="NCBI Taxonomy" id="190721"/>
    <lineage>
        <taxon>Bacteria</taxon>
        <taxon>Pseudomonadati</taxon>
        <taxon>Pseudomonadota</taxon>
        <taxon>Betaproteobacteria</taxon>
        <taxon>Burkholderiales</taxon>
        <taxon>Burkholderiaceae</taxon>
        <taxon>Ralstonia</taxon>
    </lineage>
</organism>